<comment type="similarity">
    <text evidence="1">Belongs to the 'phage' integrase family.</text>
</comment>
<dbReference type="InterPro" id="IPR010998">
    <property type="entry name" value="Integrase_recombinase_N"/>
</dbReference>
<dbReference type="OrthoDB" id="9795573at2"/>
<keyword evidence="8" id="KW-1185">Reference proteome</keyword>
<dbReference type="Pfam" id="PF00589">
    <property type="entry name" value="Phage_integrase"/>
    <property type="match status" value="1"/>
</dbReference>
<dbReference type="GO" id="GO:0015074">
    <property type="term" value="P:DNA integration"/>
    <property type="evidence" value="ECO:0007669"/>
    <property type="project" value="UniProtKB-KW"/>
</dbReference>
<dbReference type="InterPro" id="IPR002104">
    <property type="entry name" value="Integrase_catalytic"/>
</dbReference>
<dbReference type="InterPro" id="IPR025166">
    <property type="entry name" value="Integrase_DNA_bind_dom"/>
</dbReference>
<keyword evidence="4" id="KW-0233">DNA recombination</keyword>
<dbReference type="InterPro" id="IPR050808">
    <property type="entry name" value="Phage_Integrase"/>
</dbReference>
<dbReference type="Gene3D" id="1.10.443.10">
    <property type="entry name" value="Intergrase catalytic core"/>
    <property type="match status" value="1"/>
</dbReference>
<keyword evidence="3" id="KW-0238">DNA-binding</keyword>
<dbReference type="RefSeq" id="WP_073007814.1">
    <property type="nucleotide sequence ID" value="NZ_FRBW01000001.1"/>
</dbReference>
<dbReference type="InterPro" id="IPR011010">
    <property type="entry name" value="DNA_brk_join_enz"/>
</dbReference>
<dbReference type="EMBL" id="FRBW01000001">
    <property type="protein sequence ID" value="SHL30861.1"/>
    <property type="molecule type" value="Genomic_DNA"/>
</dbReference>
<evidence type="ECO:0000259" key="6">
    <source>
        <dbReference type="PROSITE" id="PS51898"/>
    </source>
</evidence>
<dbReference type="Proteomes" id="UP000186002">
    <property type="component" value="Unassembled WGS sequence"/>
</dbReference>
<feature type="region of interest" description="Disordered" evidence="5">
    <location>
        <begin position="1"/>
        <end position="20"/>
    </location>
</feature>
<dbReference type="Gene3D" id="1.10.150.130">
    <property type="match status" value="1"/>
</dbReference>
<dbReference type="SUPFAM" id="SSF56349">
    <property type="entry name" value="DNA breaking-rejoining enzymes"/>
    <property type="match status" value="1"/>
</dbReference>
<dbReference type="PANTHER" id="PTHR30629">
    <property type="entry name" value="PROPHAGE INTEGRASE"/>
    <property type="match status" value="1"/>
</dbReference>
<evidence type="ECO:0000256" key="2">
    <source>
        <dbReference type="ARBA" id="ARBA00022908"/>
    </source>
</evidence>
<evidence type="ECO:0000256" key="4">
    <source>
        <dbReference type="ARBA" id="ARBA00023172"/>
    </source>
</evidence>
<evidence type="ECO:0000256" key="3">
    <source>
        <dbReference type="ARBA" id="ARBA00023125"/>
    </source>
</evidence>
<dbReference type="InterPro" id="IPR053876">
    <property type="entry name" value="Phage_int_M"/>
</dbReference>
<evidence type="ECO:0000313" key="8">
    <source>
        <dbReference type="Proteomes" id="UP000186002"/>
    </source>
</evidence>
<proteinExistence type="inferred from homology"/>
<name>A0A1M6ZK09_9HYPH</name>
<gene>
    <name evidence="7" type="ORF">SAMN05444272_0267</name>
</gene>
<accession>A0A1M6ZK09</accession>
<organism evidence="7 8">
    <name type="scientific">Roseibium suaedae</name>
    <dbReference type="NCBI Taxonomy" id="735517"/>
    <lineage>
        <taxon>Bacteria</taxon>
        <taxon>Pseudomonadati</taxon>
        <taxon>Pseudomonadota</taxon>
        <taxon>Alphaproteobacteria</taxon>
        <taxon>Hyphomicrobiales</taxon>
        <taxon>Stappiaceae</taxon>
        <taxon>Roseibium</taxon>
    </lineage>
</organism>
<dbReference type="Gene3D" id="3.30.160.390">
    <property type="entry name" value="Integrase, DNA-binding domain"/>
    <property type="match status" value="1"/>
</dbReference>
<dbReference type="CDD" id="cd00801">
    <property type="entry name" value="INT_P4_C"/>
    <property type="match status" value="1"/>
</dbReference>
<evidence type="ECO:0000256" key="5">
    <source>
        <dbReference type="SAM" id="MobiDB-lite"/>
    </source>
</evidence>
<dbReference type="PANTHER" id="PTHR30629:SF2">
    <property type="entry name" value="PROPHAGE INTEGRASE INTS-RELATED"/>
    <property type="match status" value="1"/>
</dbReference>
<evidence type="ECO:0000256" key="1">
    <source>
        <dbReference type="ARBA" id="ARBA00008857"/>
    </source>
</evidence>
<dbReference type="Pfam" id="PF22022">
    <property type="entry name" value="Phage_int_M"/>
    <property type="match status" value="1"/>
</dbReference>
<dbReference type="Pfam" id="PF13356">
    <property type="entry name" value="Arm-DNA-bind_3"/>
    <property type="match status" value="1"/>
</dbReference>
<dbReference type="GO" id="GO:0006310">
    <property type="term" value="P:DNA recombination"/>
    <property type="evidence" value="ECO:0007669"/>
    <property type="project" value="UniProtKB-KW"/>
</dbReference>
<dbReference type="InterPro" id="IPR013762">
    <property type="entry name" value="Integrase-like_cat_sf"/>
</dbReference>
<feature type="domain" description="Tyr recombinase" evidence="6">
    <location>
        <begin position="193"/>
        <end position="384"/>
    </location>
</feature>
<dbReference type="InterPro" id="IPR038488">
    <property type="entry name" value="Integrase_DNA-bd_sf"/>
</dbReference>
<reference evidence="7 8" key="1">
    <citation type="submission" date="2016-11" db="EMBL/GenBank/DDBJ databases">
        <authorList>
            <person name="Jaros S."/>
            <person name="Januszkiewicz K."/>
            <person name="Wedrychowicz H."/>
        </authorList>
    </citation>
    <scope>NUCLEOTIDE SEQUENCE [LARGE SCALE GENOMIC DNA]</scope>
    <source>
        <strain evidence="7 8">DSM 22153</strain>
    </source>
</reference>
<keyword evidence="2" id="KW-0229">DNA integration</keyword>
<protein>
    <submittedName>
        <fullName evidence="7">Integrase</fullName>
    </submittedName>
</protein>
<evidence type="ECO:0000313" key="7">
    <source>
        <dbReference type="EMBL" id="SHL30861.1"/>
    </source>
</evidence>
<dbReference type="PROSITE" id="PS51898">
    <property type="entry name" value="TYR_RECOMBINASE"/>
    <property type="match status" value="1"/>
</dbReference>
<sequence>MTRSIHKLSPLKVPKLEGPKRHSDGGGLYLNVTGAGTRSWIFMWAVNGKRREMGLGSYPAISLADARSRADDCRKLVEHGFDPISERDRQLEKTFGECAEEYIAAHKSSWKNEKHQGQWGNTLTTYCARMWKLPVSKVNDQQVLACLRPIWASKNETASRLRGRIERVLDYAKSNGWRDGENPARWRGNLQHILPKRQKLARGHMAALHFNALPEFFERLQAANSMSARALEFLILTASRSGEVREAKWSEFDLEKKIWTVPAARMKAQKEHSVPLSEQAAALIGKLKANQVSEFVFPGQKIDAPMSDMTLTGLLRRWKVTTVVDGRERTVTAHGFRSTFRDWCGNETDYPRELAEEALAHQIGNAVERAYRRQAAIEKRRKLMQDWANYCVSCRN</sequence>
<dbReference type="GO" id="GO:0003677">
    <property type="term" value="F:DNA binding"/>
    <property type="evidence" value="ECO:0007669"/>
    <property type="project" value="UniProtKB-KW"/>
</dbReference>
<dbReference type="AlphaFoldDB" id="A0A1M6ZK09"/>